<gene>
    <name evidence="2" type="ORF">LCGC14_1170840</name>
</gene>
<dbReference type="AlphaFoldDB" id="A0A0F9MCU0"/>
<evidence type="ECO:0000313" key="2">
    <source>
        <dbReference type="EMBL" id="KKM97156.1"/>
    </source>
</evidence>
<feature type="region of interest" description="Disordered" evidence="1">
    <location>
        <begin position="1"/>
        <end position="33"/>
    </location>
</feature>
<reference evidence="2" key="1">
    <citation type="journal article" date="2015" name="Nature">
        <title>Complex archaea that bridge the gap between prokaryotes and eukaryotes.</title>
        <authorList>
            <person name="Spang A."/>
            <person name="Saw J.H."/>
            <person name="Jorgensen S.L."/>
            <person name="Zaremba-Niedzwiedzka K."/>
            <person name="Martijn J."/>
            <person name="Lind A.E."/>
            <person name="van Eijk R."/>
            <person name="Schleper C."/>
            <person name="Guy L."/>
            <person name="Ettema T.J."/>
        </authorList>
    </citation>
    <scope>NUCLEOTIDE SEQUENCE</scope>
</reference>
<evidence type="ECO:0000256" key="1">
    <source>
        <dbReference type="SAM" id="MobiDB-lite"/>
    </source>
</evidence>
<proteinExistence type="predicted"/>
<sequence>MGELSPGATGRRWIPEGGERKHNEKIHRESKFADDHKNLPFELSRPPRRGKHVSYVCVGCGYTLFARKNTVMIACPDCKKATKAVRIDE</sequence>
<name>A0A0F9MCU0_9ZZZZ</name>
<comment type="caution">
    <text evidence="2">The sequence shown here is derived from an EMBL/GenBank/DDBJ whole genome shotgun (WGS) entry which is preliminary data.</text>
</comment>
<dbReference type="EMBL" id="LAZR01005783">
    <property type="protein sequence ID" value="KKM97156.1"/>
    <property type="molecule type" value="Genomic_DNA"/>
</dbReference>
<organism evidence="2">
    <name type="scientific">marine sediment metagenome</name>
    <dbReference type="NCBI Taxonomy" id="412755"/>
    <lineage>
        <taxon>unclassified sequences</taxon>
        <taxon>metagenomes</taxon>
        <taxon>ecological metagenomes</taxon>
    </lineage>
</organism>
<accession>A0A0F9MCU0</accession>
<protein>
    <submittedName>
        <fullName evidence="2">Uncharacterized protein</fullName>
    </submittedName>
</protein>
<feature type="compositionally biased region" description="Basic and acidic residues" evidence="1">
    <location>
        <begin position="13"/>
        <end position="33"/>
    </location>
</feature>